<dbReference type="RefSeq" id="WP_229572133.1">
    <property type="nucleotide sequence ID" value="NZ_AP025226.1"/>
</dbReference>
<dbReference type="AlphaFoldDB" id="A0AAQ4CQY5"/>
<dbReference type="PANTHER" id="PTHR43384:SF10">
    <property type="entry name" value="ATPASE INVOLVED IN CHROMOSOME PARTITIONING, PARA_MIND FAMILY"/>
    <property type="match status" value="1"/>
</dbReference>
<dbReference type="GO" id="GO:0009898">
    <property type="term" value="C:cytoplasmic side of plasma membrane"/>
    <property type="evidence" value="ECO:0007669"/>
    <property type="project" value="TreeGrafter"/>
</dbReference>
<accession>A0AAQ4CQY5</accession>
<evidence type="ECO:0000259" key="1">
    <source>
        <dbReference type="Pfam" id="PF01656"/>
    </source>
</evidence>
<reference evidence="2 3" key="1">
    <citation type="journal article" date="2022" name="Microbiol. Resour. Announc.">
        <title>Complete Genome Sequence of the Hyperthermophilic and Acidophilic Archaeon Saccharolobus caldissimus Strain HS-3T.</title>
        <authorList>
            <person name="Sakai H.D."/>
            <person name="Kurosawa N."/>
        </authorList>
    </citation>
    <scope>NUCLEOTIDE SEQUENCE [LARGE SCALE GENOMIC DNA]</scope>
    <source>
        <strain evidence="2 3">JCM32116</strain>
    </source>
</reference>
<dbReference type="PANTHER" id="PTHR43384">
    <property type="entry name" value="SEPTUM SITE-DETERMINING PROTEIN MIND HOMOLOG, CHLOROPLASTIC-RELATED"/>
    <property type="match status" value="1"/>
</dbReference>
<dbReference type="InterPro" id="IPR002586">
    <property type="entry name" value="CobQ/CobB/MinD/ParA_Nub-bd_dom"/>
</dbReference>
<dbReference type="InterPro" id="IPR050625">
    <property type="entry name" value="ParA/MinD_ATPase"/>
</dbReference>
<organism evidence="2 3">
    <name type="scientific">Saccharolobus caldissimus</name>
    <dbReference type="NCBI Taxonomy" id="1702097"/>
    <lineage>
        <taxon>Archaea</taxon>
        <taxon>Thermoproteota</taxon>
        <taxon>Thermoprotei</taxon>
        <taxon>Sulfolobales</taxon>
        <taxon>Sulfolobaceae</taxon>
        <taxon>Saccharolobus</taxon>
    </lineage>
</organism>
<dbReference type="GeneID" id="68865973"/>
<proteinExistence type="predicted"/>
<feature type="domain" description="CobQ/CobB/MinD/ParA nucleotide binding" evidence="1">
    <location>
        <begin position="6"/>
        <end position="219"/>
    </location>
</feature>
<evidence type="ECO:0000313" key="2">
    <source>
        <dbReference type="EMBL" id="BDB98216.1"/>
    </source>
</evidence>
<dbReference type="Pfam" id="PF01656">
    <property type="entry name" value="CbiA"/>
    <property type="match status" value="1"/>
</dbReference>
<dbReference type="SUPFAM" id="SSF52540">
    <property type="entry name" value="P-loop containing nucleoside triphosphate hydrolases"/>
    <property type="match status" value="1"/>
</dbReference>
<dbReference type="Proteomes" id="UP001319921">
    <property type="component" value="Chromosome"/>
</dbReference>
<dbReference type="GO" id="GO:0051782">
    <property type="term" value="P:negative regulation of cell division"/>
    <property type="evidence" value="ECO:0007669"/>
    <property type="project" value="TreeGrafter"/>
</dbReference>
<name>A0AAQ4CQY5_9CREN</name>
<protein>
    <recommendedName>
        <fullName evidence="1">CobQ/CobB/MinD/ParA nucleotide binding domain-containing protein</fullName>
    </recommendedName>
</protein>
<evidence type="ECO:0000313" key="3">
    <source>
        <dbReference type="Proteomes" id="UP001319921"/>
    </source>
</evidence>
<keyword evidence="3" id="KW-1185">Reference proteome</keyword>
<dbReference type="GO" id="GO:0016887">
    <property type="term" value="F:ATP hydrolysis activity"/>
    <property type="evidence" value="ECO:0007669"/>
    <property type="project" value="TreeGrafter"/>
</dbReference>
<dbReference type="Gene3D" id="3.40.50.300">
    <property type="entry name" value="P-loop containing nucleotide triphosphate hydrolases"/>
    <property type="match status" value="1"/>
</dbReference>
<sequence>MKLRVSFLGAKGGIGKTTIALHTAFYLSRKFRVLYIDKDLLSLGSLIMGFNGAGLYKAVMENLGKEEYEYKVRDNFVILKMFSNPLDEKTFNYVLKNKAEQLIKAYVDVVSKNYDVILVDYGLVSSLRDPLFFNEYEMFINNFKEYEMTAIGISDAIIENIYAALDYFNRLMNEISVKPLAFIINMVPQESRERITQIVNELKKRVNIEVFLVPFKDEYVQYKNLDKSTDFEDIFKFIEFKLLRE</sequence>
<dbReference type="InterPro" id="IPR027417">
    <property type="entry name" value="P-loop_NTPase"/>
</dbReference>
<dbReference type="GO" id="GO:0005829">
    <property type="term" value="C:cytosol"/>
    <property type="evidence" value="ECO:0007669"/>
    <property type="project" value="TreeGrafter"/>
</dbReference>
<dbReference type="KEGG" id="scas:SACC_12330"/>
<dbReference type="EMBL" id="AP025226">
    <property type="protein sequence ID" value="BDB98216.1"/>
    <property type="molecule type" value="Genomic_DNA"/>
</dbReference>
<gene>
    <name evidence="2" type="ORF">SACC_12330</name>
</gene>
<dbReference type="GO" id="GO:0005524">
    <property type="term" value="F:ATP binding"/>
    <property type="evidence" value="ECO:0007669"/>
    <property type="project" value="TreeGrafter"/>
</dbReference>